<dbReference type="InterPro" id="IPR001466">
    <property type="entry name" value="Beta-lactam-related"/>
</dbReference>
<evidence type="ECO:0000313" key="10">
    <source>
        <dbReference type="Proteomes" id="UP001148614"/>
    </source>
</evidence>
<evidence type="ECO:0000256" key="6">
    <source>
        <dbReference type="ARBA" id="ARBA00023002"/>
    </source>
</evidence>
<dbReference type="PANTHER" id="PTHR43283">
    <property type="entry name" value="BETA-LACTAMASE-RELATED"/>
    <property type="match status" value="1"/>
</dbReference>
<keyword evidence="5" id="KW-0274">FAD</keyword>
<proteinExistence type="inferred from homology"/>
<organism evidence="9 10">
    <name type="scientific">Xylaria arbuscula</name>
    <dbReference type="NCBI Taxonomy" id="114810"/>
    <lineage>
        <taxon>Eukaryota</taxon>
        <taxon>Fungi</taxon>
        <taxon>Dikarya</taxon>
        <taxon>Ascomycota</taxon>
        <taxon>Pezizomycotina</taxon>
        <taxon>Sordariomycetes</taxon>
        <taxon>Xylariomycetidae</taxon>
        <taxon>Xylariales</taxon>
        <taxon>Xylariaceae</taxon>
        <taxon>Xylaria</taxon>
    </lineage>
</organism>
<protein>
    <recommendedName>
        <fullName evidence="11">FAD-binding domain-containing protein</fullName>
    </recommendedName>
</protein>
<keyword evidence="4" id="KW-0378">Hydrolase</keyword>
<dbReference type="PRINTS" id="PR00420">
    <property type="entry name" value="RNGMNOXGNASE"/>
</dbReference>
<dbReference type="InterPro" id="IPR036188">
    <property type="entry name" value="FAD/NAD-bd_sf"/>
</dbReference>
<keyword evidence="6" id="KW-0560">Oxidoreductase</keyword>
<comment type="pathway">
    <text evidence="1">Secondary metabolite biosynthesis.</text>
</comment>
<dbReference type="GO" id="GO:0016491">
    <property type="term" value="F:oxidoreductase activity"/>
    <property type="evidence" value="ECO:0007669"/>
    <property type="project" value="UniProtKB-KW"/>
</dbReference>
<dbReference type="Gene3D" id="3.50.50.60">
    <property type="entry name" value="FAD/NAD(P)-binding domain"/>
    <property type="match status" value="1"/>
</dbReference>
<comment type="caution">
    <text evidence="9">The sequence shown here is derived from an EMBL/GenBank/DDBJ whole genome shotgun (WGS) entry which is preliminary data.</text>
</comment>
<reference evidence="9" key="1">
    <citation type="submission" date="2022-07" db="EMBL/GenBank/DDBJ databases">
        <title>Genome Sequence of Xylaria arbuscula.</title>
        <authorList>
            <person name="Buettner E."/>
        </authorList>
    </citation>
    <scope>NUCLEOTIDE SEQUENCE</scope>
    <source>
        <strain evidence="9">VT107</strain>
    </source>
</reference>
<dbReference type="InterPro" id="IPR012338">
    <property type="entry name" value="Beta-lactam/transpept-like"/>
</dbReference>
<dbReference type="Proteomes" id="UP001148614">
    <property type="component" value="Unassembled WGS sequence"/>
</dbReference>
<comment type="similarity">
    <text evidence="2">Belongs to the class-A beta-lactamase family.</text>
</comment>
<dbReference type="EMBL" id="JANPWZ010000026">
    <property type="protein sequence ID" value="KAJ3580151.1"/>
    <property type="molecule type" value="Genomic_DNA"/>
</dbReference>
<dbReference type="SUPFAM" id="SSF51905">
    <property type="entry name" value="FAD/NAD(P)-binding domain"/>
    <property type="match status" value="1"/>
</dbReference>
<dbReference type="VEuPathDB" id="FungiDB:F4678DRAFT_486978"/>
<dbReference type="Pfam" id="PF01494">
    <property type="entry name" value="FAD_binding_3"/>
    <property type="match status" value="1"/>
</dbReference>
<evidence type="ECO:0000256" key="1">
    <source>
        <dbReference type="ARBA" id="ARBA00005179"/>
    </source>
</evidence>
<evidence type="ECO:0000259" key="7">
    <source>
        <dbReference type="Pfam" id="PF00144"/>
    </source>
</evidence>
<gene>
    <name evidence="9" type="ORF">NPX13_g411</name>
</gene>
<dbReference type="VEuPathDB" id="FungiDB:F4678DRAFT_471012"/>
<dbReference type="GO" id="GO:0016787">
    <property type="term" value="F:hydrolase activity"/>
    <property type="evidence" value="ECO:0007669"/>
    <property type="project" value="UniProtKB-KW"/>
</dbReference>
<dbReference type="InterPro" id="IPR050789">
    <property type="entry name" value="Diverse_Enzym_Activities"/>
</dbReference>
<sequence length="781" mass="85870">MCSIKKEILIIGGGLGGFANWRAQGYRLRLNGEGANALKETLTPELWERFEKTCCSAELGETDINAIDGSIIASRAGGSPAMKGLKPYTCDRTVLRNILRDGLEDKISYGKELARYETTDEGVVAHFTDGTTASGCFLVGADGRGSVARRQYLPEHLPLDTEGTCIYGKTPITRELTERFPARAMRWMTLIIDRTPLTQTLDIDDTAVTLLLEPIRFTKKNDEFDQYTPEDYMYWVLVARKQIFGLPKEVPFSKYSGEEVAALSLQLADCWDPSIRSILHLQDKTQSSLLRILSADPDMKAWTPSDKITIIGDACHAMSPSGGVGAVTALVDGAKLAKTIATKGITATSIGEFEAEMREFAGANIRRSYIGGRKMFGQKPFDQCSQPEARSLESSNIEYVDQILKAQVEGEDSPLHNACYIVTDNKKGTLYSKAYGSRDLAKSQPIDLDCLHWIASLTKLSTAIATMIAVEKGLVTLDQNVREIVPELAELDVLEGFDDDGTPKLRKCTSPISLRSGFCYDQHHEGLQRWARYVGKKENTFTGSHSGYLYPLIFEPGHGWAYGSGMDWAGRTIEIVAGQDLETFMKTNIWTPLGMKSTTFQPWSRPDLEEKLVELAWRGQDGKLIKGKNPYGPAVDCCGGVGLFSTPRDQAKLLAALLSDGYGIMSKASLDELMSPQTEDPSHFLSIVCGTKRAHLGQTWPNGSKGDFGLSSSINATDFPSRRAANSANWQGMPGIHAWLDRETGIAGLFTTQLLPPGDKAVTEVFCALEEEVYKVYGSLR</sequence>
<dbReference type="AlphaFoldDB" id="A0A9W8TSG2"/>
<evidence type="ECO:0000256" key="2">
    <source>
        <dbReference type="ARBA" id="ARBA00009009"/>
    </source>
</evidence>
<dbReference type="PANTHER" id="PTHR43283:SF17">
    <property type="entry name" value="(LOVD), PUTATIVE (AFU_ORTHOLOGUE AFUA_5G00920)-RELATED"/>
    <property type="match status" value="1"/>
</dbReference>
<dbReference type="InterPro" id="IPR002938">
    <property type="entry name" value="FAD-bd"/>
</dbReference>
<evidence type="ECO:0000256" key="4">
    <source>
        <dbReference type="ARBA" id="ARBA00022801"/>
    </source>
</evidence>
<dbReference type="SUPFAM" id="SSF56601">
    <property type="entry name" value="beta-lactamase/transpeptidase-like"/>
    <property type="match status" value="1"/>
</dbReference>
<evidence type="ECO:0000313" key="9">
    <source>
        <dbReference type="EMBL" id="KAJ3580151.1"/>
    </source>
</evidence>
<keyword evidence="3" id="KW-0285">Flavoprotein</keyword>
<name>A0A9W8TSG2_9PEZI</name>
<dbReference type="Gene3D" id="3.40.710.10">
    <property type="entry name" value="DD-peptidase/beta-lactamase superfamily"/>
    <property type="match status" value="1"/>
</dbReference>
<feature type="domain" description="FAD-binding" evidence="8">
    <location>
        <begin position="305"/>
        <end position="342"/>
    </location>
</feature>
<accession>A0A9W8TSG2</accession>
<keyword evidence="10" id="KW-1185">Reference proteome</keyword>
<dbReference type="Pfam" id="PF00144">
    <property type="entry name" value="Beta-lactamase"/>
    <property type="match status" value="1"/>
</dbReference>
<evidence type="ECO:0000256" key="3">
    <source>
        <dbReference type="ARBA" id="ARBA00022630"/>
    </source>
</evidence>
<evidence type="ECO:0000256" key="5">
    <source>
        <dbReference type="ARBA" id="ARBA00022827"/>
    </source>
</evidence>
<evidence type="ECO:0000259" key="8">
    <source>
        <dbReference type="Pfam" id="PF01494"/>
    </source>
</evidence>
<dbReference type="GO" id="GO:0071949">
    <property type="term" value="F:FAD binding"/>
    <property type="evidence" value="ECO:0007669"/>
    <property type="project" value="InterPro"/>
</dbReference>
<evidence type="ECO:0008006" key="11">
    <source>
        <dbReference type="Google" id="ProtNLM"/>
    </source>
</evidence>
<feature type="domain" description="Beta-lactamase-related" evidence="7">
    <location>
        <begin position="428"/>
        <end position="759"/>
    </location>
</feature>